<keyword evidence="7 13" id="KW-1005">Bacterial flagellum biogenesis</keyword>
<evidence type="ECO:0000256" key="7">
    <source>
        <dbReference type="ARBA" id="ARBA00022795"/>
    </source>
</evidence>
<keyword evidence="15" id="KW-0969">Cilium</keyword>
<evidence type="ECO:0000256" key="11">
    <source>
        <dbReference type="ARBA" id="ARBA00023225"/>
    </source>
</evidence>
<keyword evidence="4 13" id="KW-0813">Transport</keyword>
<comment type="caution">
    <text evidence="15">The sequence shown here is derived from an EMBL/GenBank/DDBJ whole genome shotgun (WGS) entry which is preliminary data.</text>
</comment>
<evidence type="ECO:0000256" key="14">
    <source>
        <dbReference type="SAM" id="MobiDB-lite"/>
    </source>
</evidence>
<keyword evidence="16" id="KW-1185">Reference proteome</keyword>
<comment type="subcellular location">
    <subcellularLocation>
        <location evidence="1">Cell membrane</location>
        <topology evidence="1">Multi-pass membrane protein</topology>
    </subcellularLocation>
</comment>
<reference evidence="15 16" key="1">
    <citation type="submission" date="2019-03" db="EMBL/GenBank/DDBJ databases">
        <title>Nitrincola sp. nov. isolated from an Indian soda lake.</title>
        <authorList>
            <person name="Joshi A."/>
            <person name="Thite S.V."/>
            <person name="Joseph N."/>
            <person name="Dhotre D."/>
            <person name="Moorthy M."/>
            <person name="Shouche Y.S."/>
        </authorList>
    </citation>
    <scope>NUCLEOTIDE SEQUENCE [LARGE SCALE GENOMIC DNA]</scope>
    <source>
        <strain evidence="15 16">MEB193</strain>
    </source>
</reference>
<evidence type="ECO:0000256" key="5">
    <source>
        <dbReference type="ARBA" id="ARBA00022475"/>
    </source>
</evidence>
<name>A0A5A9W822_9GAMM</name>
<evidence type="ECO:0000256" key="10">
    <source>
        <dbReference type="ARBA" id="ARBA00023136"/>
    </source>
</evidence>
<evidence type="ECO:0000313" key="16">
    <source>
        <dbReference type="Proteomes" id="UP000325302"/>
    </source>
</evidence>
<dbReference type="InterPro" id="IPR029025">
    <property type="entry name" value="T3SS_substrate_exporter_C"/>
</dbReference>
<keyword evidence="10 13" id="KW-0472">Membrane</keyword>
<evidence type="ECO:0000256" key="13">
    <source>
        <dbReference type="RuleBase" id="RU364091"/>
    </source>
</evidence>
<dbReference type="GO" id="GO:0009306">
    <property type="term" value="P:protein secretion"/>
    <property type="evidence" value="ECO:0007669"/>
    <property type="project" value="InterPro"/>
</dbReference>
<dbReference type="OrthoDB" id="9807950at2"/>
<dbReference type="InterPro" id="IPR006136">
    <property type="entry name" value="FlhB"/>
</dbReference>
<dbReference type="PANTHER" id="PTHR30531">
    <property type="entry name" value="FLAGELLAR BIOSYNTHETIC PROTEIN FLHB"/>
    <property type="match status" value="1"/>
</dbReference>
<dbReference type="EMBL" id="SMRS01000001">
    <property type="protein sequence ID" value="KAA0876624.1"/>
    <property type="molecule type" value="Genomic_DNA"/>
</dbReference>
<keyword evidence="15" id="KW-0282">Flagellum</keyword>
<evidence type="ECO:0000256" key="1">
    <source>
        <dbReference type="ARBA" id="ARBA00004651"/>
    </source>
</evidence>
<evidence type="ECO:0000256" key="8">
    <source>
        <dbReference type="ARBA" id="ARBA00022927"/>
    </source>
</evidence>
<feature type="transmembrane region" description="Helical" evidence="13">
    <location>
        <begin position="146"/>
        <end position="167"/>
    </location>
</feature>
<evidence type="ECO:0000313" key="15">
    <source>
        <dbReference type="EMBL" id="KAA0876624.1"/>
    </source>
</evidence>
<sequence length="377" mass="41628">MAEETGQEKSQEPTQKRIDDARKKGDIARSKELTTLALLMAAGAAALLFGGGVARTMTDIFATNFSLSHEVINDPAYMISYLYHSLLNAFLSLWGFFLLVALACLFASIALGGWNFSGESLMPKGSRLDPIAGIKRMFSLKSLIELLKAIAKVLIVGAVAVLAITLLRPELMALTAENVMAAIGHAVTIIAWAFLVISATMIFVVLVDVPFQLYDYRKKLKMTMQEVRDEMKNTEGKPEVKRRIRQLQYEMSQRKMMQDVPTADVVITNPTHYAVAIRYDQASSDAPVVLALGADFVALKIREIATEHQVPIVEAPALARSLFYNARIGDEIPSGLYNAVAQVLAYVFQLRDPLLPQSPKAPRESDLEIPDELRVDQ</sequence>
<dbReference type="NCBIfam" id="TIGR00328">
    <property type="entry name" value="flhB"/>
    <property type="match status" value="1"/>
</dbReference>
<dbReference type="GO" id="GO:0005886">
    <property type="term" value="C:plasma membrane"/>
    <property type="evidence" value="ECO:0007669"/>
    <property type="project" value="UniProtKB-SubCell"/>
</dbReference>
<gene>
    <name evidence="13 15" type="primary">flhB</name>
    <name evidence="15" type="ORF">E1H14_02590</name>
</gene>
<comment type="similarity">
    <text evidence="2 13">Belongs to the type III secretion exporter family.</text>
</comment>
<keyword evidence="15" id="KW-0966">Cell projection</keyword>
<dbReference type="SUPFAM" id="SSF160544">
    <property type="entry name" value="EscU C-terminal domain-like"/>
    <property type="match status" value="1"/>
</dbReference>
<dbReference type="RefSeq" id="WP_149389874.1">
    <property type="nucleotide sequence ID" value="NZ_SMRS01000001.1"/>
</dbReference>
<dbReference type="PRINTS" id="PR00950">
    <property type="entry name" value="TYPE3IMSPROT"/>
</dbReference>
<evidence type="ECO:0000256" key="12">
    <source>
        <dbReference type="ARBA" id="ARBA00025078"/>
    </source>
</evidence>
<feature type="compositionally biased region" description="Basic and acidic residues" evidence="14">
    <location>
        <begin position="361"/>
        <end position="377"/>
    </location>
</feature>
<protein>
    <recommendedName>
        <fullName evidence="3 13">Flagellar biosynthetic protein FlhB</fullName>
    </recommendedName>
</protein>
<dbReference type="GO" id="GO:0044780">
    <property type="term" value="P:bacterial-type flagellum assembly"/>
    <property type="evidence" value="ECO:0007669"/>
    <property type="project" value="InterPro"/>
</dbReference>
<keyword evidence="9 13" id="KW-1133">Transmembrane helix</keyword>
<dbReference type="Gene3D" id="3.40.1690.10">
    <property type="entry name" value="secretion proteins EscU"/>
    <property type="match status" value="1"/>
</dbReference>
<keyword evidence="8 13" id="KW-0653">Protein transport</keyword>
<dbReference type="InterPro" id="IPR006135">
    <property type="entry name" value="T3SS_substrate_exporter"/>
</dbReference>
<dbReference type="Pfam" id="PF01312">
    <property type="entry name" value="Bac_export_2"/>
    <property type="match status" value="1"/>
</dbReference>
<evidence type="ECO:0000256" key="3">
    <source>
        <dbReference type="ARBA" id="ARBA00021622"/>
    </source>
</evidence>
<feature type="region of interest" description="Disordered" evidence="14">
    <location>
        <begin position="357"/>
        <end position="377"/>
    </location>
</feature>
<dbReference type="PANTHER" id="PTHR30531:SF12">
    <property type="entry name" value="FLAGELLAR BIOSYNTHETIC PROTEIN FLHB"/>
    <property type="match status" value="1"/>
</dbReference>
<comment type="function">
    <text evidence="12 13">Required for formation of the rod structure in the basal body of the flagellar apparatus. Together with FliI and FliH, may constitute the export apparatus of flagellin.</text>
</comment>
<dbReference type="AlphaFoldDB" id="A0A5A9W822"/>
<feature type="transmembrane region" description="Helical" evidence="13">
    <location>
        <begin position="91"/>
        <end position="114"/>
    </location>
</feature>
<feature type="transmembrane region" description="Helical" evidence="13">
    <location>
        <begin position="33"/>
        <end position="54"/>
    </location>
</feature>
<dbReference type="FunFam" id="3.40.1690.10:FF:000001">
    <property type="entry name" value="Flagellar biosynthetic protein FlhB"/>
    <property type="match status" value="1"/>
</dbReference>
<organism evidence="15 16">
    <name type="scientific">Nitrincola tapanii</name>
    <dbReference type="NCBI Taxonomy" id="1708751"/>
    <lineage>
        <taxon>Bacteria</taxon>
        <taxon>Pseudomonadati</taxon>
        <taxon>Pseudomonadota</taxon>
        <taxon>Gammaproteobacteria</taxon>
        <taxon>Oceanospirillales</taxon>
        <taxon>Oceanospirillaceae</taxon>
        <taxon>Nitrincola</taxon>
    </lineage>
</organism>
<keyword evidence="6 13" id="KW-0812">Transmembrane</keyword>
<evidence type="ECO:0000256" key="9">
    <source>
        <dbReference type="ARBA" id="ARBA00022989"/>
    </source>
</evidence>
<keyword evidence="11 13" id="KW-1006">Bacterial flagellum protein export</keyword>
<accession>A0A5A9W822</accession>
<evidence type="ECO:0000256" key="2">
    <source>
        <dbReference type="ARBA" id="ARBA00010690"/>
    </source>
</evidence>
<dbReference type="Proteomes" id="UP000325302">
    <property type="component" value="Unassembled WGS sequence"/>
</dbReference>
<evidence type="ECO:0000256" key="4">
    <source>
        <dbReference type="ARBA" id="ARBA00022448"/>
    </source>
</evidence>
<feature type="transmembrane region" description="Helical" evidence="13">
    <location>
        <begin position="187"/>
        <end position="214"/>
    </location>
</feature>
<proteinExistence type="inferred from homology"/>
<feature type="region of interest" description="Disordered" evidence="14">
    <location>
        <begin position="1"/>
        <end position="21"/>
    </location>
</feature>
<evidence type="ECO:0000256" key="6">
    <source>
        <dbReference type="ARBA" id="ARBA00022692"/>
    </source>
</evidence>
<keyword evidence="5 13" id="KW-1003">Cell membrane</keyword>